<dbReference type="AlphaFoldDB" id="A0A9D1JXW1"/>
<dbReference type="EMBL" id="DVJQ01000066">
    <property type="protein sequence ID" value="HIS74904.1"/>
    <property type="molecule type" value="Genomic_DNA"/>
</dbReference>
<gene>
    <name evidence="1" type="ORF">IAA86_07780</name>
</gene>
<accession>A0A9D1JXW1</accession>
<name>A0A9D1JXW1_9BACT</name>
<protein>
    <submittedName>
        <fullName evidence="1">Uncharacterized protein</fullName>
    </submittedName>
</protein>
<sequence>MLRICILDIKRALFLIVAFLAFCTSVCAKESLITSVVISQPEELNGAYQLSVSADKPVEYKQKVLSQNSMYFDLKNSLSMDNLDTIYDNVSGIDALIVQQLENGKVRIYVNGENTSDTRLVFKVKSNAVKNEQNQIVINRPMREYRPTNDINEGVLPEDINWDENSFNAEHLLSSVFGIFDKKSDMTLVICLVLLVACVVVSKKLFAKVKMQEEPLIGLSSAYREDVSKEATELQNVDIARNLHSFAKVKSSKNAADYKKFVTNTRLGQEFSPKKTAPVLPKNSIQQNYALGAYRNSQKNPYTTSTLRSKQASASMYQKKVQKPSADFVSKVNSIQNNPIKKQGASVENIKFLESVTKIYEQSGRKDLAQGLRAGINNRRNTI</sequence>
<evidence type="ECO:0000313" key="1">
    <source>
        <dbReference type="EMBL" id="HIS74904.1"/>
    </source>
</evidence>
<proteinExistence type="predicted"/>
<dbReference type="Proteomes" id="UP000886865">
    <property type="component" value="Unassembled WGS sequence"/>
</dbReference>
<reference evidence="1" key="2">
    <citation type="journal article" date="2021" name="PeerJ">
        <title>Extensive microbial diversity within the chicken gut microbiome revealed by metagenomics and culture.</title>
        <authorList>
            <person name="Gilroy R."/>
            <person name="Ravi A."/>
            <person name="Getino M."/>
            <person name="Pursley I."/>
            <person name="Horton D.L."/>
            <person name="Alikhan N.F."/>
            <person name="Baker D."/>
            <person name="Gharbi K."/>
            <person name="Hall N."/>
            <person name="Watson M."/>
            <person name="Adriaenssens E.M."/>
            <person name="Foster-Nyarko E."/>
            <person name="Jarju S."/>
            <person name="Secka A."/>
            <person name="Antonio M."/>
            <person name="Oren A."/>
            <person name="Chaudhuri R.R."/>
            <person name="La Ragione R."/>
            <person name="Hildebrand F."/>
            <person name="Pallen M.J."/>
        </authorList>
    </citation>
    <scope>NUCLEOTIDE SEQUENCE</scope>
    <source>
        <strain evidence="1">CHK152-2871</strain>
    </source>
</reference>
<evidence type="ECO:0000313" key="2">
    <source>
        <dbReference type="Proteomes" id="UP000886865"/>
    </source>
</evidence>
<organism evidence="1 2">
    <name type="scientific">Candidatus Galligastranaerophilus intestinavium</name>
    <dbReference type="NCBI Taxonomy" id="2840836"/>
    <lineage>
        <taxon>Bacteria</taxon>
        <taxon>Candidatus Galligastranaerophilus</taxon>
    </lineage>
</organism>
<comment type="caution">
    <text evidence="1">The sequence shown here is derived from an EMBL/GenBank/DDBJ whole genome shotgun (WGS) entry which is preliminary data.</text>
</comment>
<reference evidence="1" key="1">
    <citation type="submission" date="2020-10" db="EMBL/GenBank/DDBJ databases">
        <authorList>
            <person name="Gilroy R."/>
        </authorList>
    </citation>
    <scope>NUCLEOTIDE SEQUENCE</scope>
    <source>
        <strain evidence="1">CHK152-2871</strain>
    </source>
</reference>